<dbReference type="RefSeq" id="WP_155345255.1">
    <property type="nucleotide sequence ID" value="NZ_BAAAHM010000003.1"/>
</dbReference>
<dbReference type="AlphaFoldDB" id="A0A5M3XPM4"/>
<accession>A0A5M3XPM4</accession>
<sequence>MPDALSLKRFLAELDSLLSPLDEKKLRSVFTGYASGLPASARTEFLGHLRGLCASAPPVQQRDPDLIAEIESFIAAVESGKYYDGWGWDPELRHERAFGDESWVPRMDTLFTGAATAFLDSRHDLSAAAHRLLFGALALDGDEPVFSYEFSPAESLTTDLVEAGARWLRSIYELAADPGEAAEVMAETWLELLPHGARPSSLLAVRETLPTEPANLEVFYPRWSQELVERSGGHDPLRGRLLREVAAATGNVSALIEAARKPGLGQPHAYLDLVDALRDHGDEEAALDICREGLGLLSGGDRSGWTAYQWAPLAETAADLAYGKEAVEFRIQAFTLATSTRRLVALHRAAEAQHSGSGGQVAGEAADRLAAGAPGLAHHHLANFRAQALLLAGRVDDALSLLPTANAVANGASDTTLTVLPYVLAASCGAVAHRDWENTVLHTMLAATADAGHSVFYGDDHRADDVETLSHLLERALREQISTAPERTAWLRTAHGVIDRWIGTTLNGKQRALYGDAARLAAALTETGIILDGESVYLDGVIDTYRRYVAFRREADKVRRESVLL</sequence>
<dbReference type="OrthoDB" id="1656051at2"/>
<evidence type="ECO:0000313" key="2">
    <source>
        <dbReference type="Proteomes" id="UP000377595"/>
    </source>
</evidence>
<name>A0A5M3XPM4_9ACTN</name>
<protein>
    <submittedName>
        <fullName evidence="1">Uncharacterized protein</fullName>
    </submittedName>
</protein>
<organism evidence="1 2">
    <name type="scientific">Acrocarpospora pleiomorpha</name>
    <dbReference type="NCBI Taxonomy" id="90975"/>
    <lineage>
        <taxon>Bacteria</taxon>
        <taxon>Bacillati</taxon>
        <taxon>Actinomycetota</taxon>
        <taxon>Actinomycetes</taxon>
        <taxon>Streptosporangiales</taxon>
        <taxon>Streptosporangiaceae</taxon>
        <taxon>Acrocarpospora</taxon>
    </lineage>
</organism>
<comment type="caution">
    <text evidence="1">The sequence shown here is derived from an EMBL/GenBank/DDBJ whole genome shotgun (WGS) entry which is preliminary data.</text>
</comment>
<reference evidence="1 2" key="1">
    <citation type="submission" date="2019-10" db="EMBL/GenBank/DDBJ databases">
        <title>Whole genome shotgun sequence of Acrocarpospora pleiomorpha NBRC 16267.</title>
        <authorList>
            <person name="Ichikawa N."/>
            <person name="Kimura A."/>
            <person name="Kitahashi Y."/>
            <person name="Komaki H."/>
            <person name="Oguchi A."/>
        </authorList>
    </citation>
    <scope>NUCLEOTIDE SEQUENCE [LARGE SCALE GENOMIC DNA]</scope>
    <source>
        <strain evidence="1 2">NBRC 16267</strain>
    </source>
</reference>
<gene>
    <name evidence="1" type="ORF">Aple_031040</name>
</gene>
<evidence type="ECO:0000313" key="1">
    <source>
        <dbReference type="EMBL" id="GES20208.1"/>
    </source>
</evidence>
<keyword evidence="2" id="KW-1185">Reference proteome</keyword>
<dbReference type="EMBL" id="BLAF01000015">
    <property type="protein sequence ID" value="GES20208.1"/>
    <property type="molecule type" value="Genomic_DNA"/>
</dbReference>
<dbReference type="Proteomes" id="UP000377595">
    <property type="component" value="Unassembled WGS sequence"/>
</dbReference>
<proteinExistence type="predicted"/>